<feature type="region of interest" description="Disordered" evidence="1">
    <location>
        <begin position="1"/>
        <end position="119"/>
    </location>
</feature>
<evidence type="ECO:0000259" key="3">
    <source>
        <dbReference type="Pfam" id="PF13399"/>
    </source>
</evidence>
<organism evidence="4 5">
    <name type="scientific">Candidatus Neomicrothrix parvicella RN1</name>
    <dbReference type="NCBI Taxonomy" id="1229780"/>
    <lineage>
        <taxon>Bacteria</taxon>
        <taxon>Bacillati</taxon>
        <taxon>Actinomycetota</taxon>
        <taxon>Acidimicrobiia</taxon>
        <taxon>Acidimicrobiales</taxon>
        <taxon>Microthrixaceae</taxon>
        <taxon>Candidatus Neomicrothrix</taxon>
    </lineage>
</organism>
<feature type="transmembrane region" description="Helical" evidence="2">
    <location>
        <begin position="124"/>
        <end position="143"/>
    </location>
</feature>
<evidence type="ECO:0000256" key="2">
    <source>
        <dbReference type="SAM" id="Phobius"/>
    </source>
</evidence>
<gene>
    <name evidence="4" type="ORF">BN381_10239</name>
</gene>
<reference evidence="4 5" key="1">
    <citation type="journal article" date="2013" name="ISME J.">
        <title>Metabolic model for the filamentous 'Candidatus Microthrix parvicella' based on genomic and metagenomic analyses.</title>
        <authorList>
            <person name="Jon McIlroy S."/>
            <person name="Kristiansen R."/>
            <person name="Albertsen M."/>
            <person name="Michael Karst S."/>
            <person name="Rossetti S."/>
            <person name="Lund Nielsen J."/>
            <person name="Tandoi V."/>
            <person name="James Seviour R."/>
            <person name="Nielsen P.H."/>
        </authorList>
    </citation>
    <scope>NUCLEOTIDE SEQUENCE [LARGE SCALE GENOMIC DNA]</scope>
    <source>
        <strain evidence="4 5">RN1</strain>
    </source>
</reference>
<proteinExistence type="predicted"/>
<dbReference type="STRING" id="1229780.BN381_10239"/>
<dbReference type="AlphaFoldDB" id="R4YVY9"/>
<keyword evidence="5" id="KW-1185">Reference proteome</keyword>
<evidence type="ECO:0000313" key="5">
    <source>
        <dbReference type="Proteomes" id="UP000018291"/>
    </source>
</evidence>
<keyword evidence="2" id="KW-0472">Membrane</keyword>
<dbReference type="InterPro" id="IPR027381">
    <property type="entry name" value="LytR/CpsA/Psr_C"/>
</dbReference>
<feature type="compositionally biased region" description="Low complexity" evidence="1">
    <location>
        <begin position="156"/>
        <end position="165"/>
    </location>
</feature>
<feature type="domain" description="LytR/CpsA/Psr regulator C-terminal" evidence="3">
    <location>
        <begin position="414"/>
        <end position="501"/>
    </location>
</feature>
<feature type="compositionally biased region" description="Polar residues" evidence="1">
    <location>
        <begin position="87"/>
        <end position="100"/>
    </location>
</feature>
<dbReference type="Gene3D" id="3.30.70.2390">
    <property type="match status" value="1"/>
</dbReference>
<dbReference type="HOGENOM" id="CLU_541516_0_0_11"/>
<dbReference type="Pfam" id="PF13399">
    <property type="entry name" value="LytR_C"/>
    <property type="match status" value="1"/>
</dbReference>
<accession>R4YVY9</accession>
<dbReference type="EMBL" id="CANL01000001">
    <property type="protein sequence ID" value="CCM62008.1"/>
    <property type="molecule type" value="Genomic_DNA"/>
</dbReference>
<sequence length="503" mass="52463">MVAMAVEAAPESGRSTPGGPDAAGSDELLERELPEAPTTAYVPAPDEAPSLVGGDSVGGAGDDQFADVLERPLDDGGEQAAPHTRTFDAQSGFSDTQANEARSLEGDESSRPGTTRRSGSSRRFLALSVTFAVALVALSYTGYRSSLRMTGGASISPQQRSPSQPGYEAAVRPTPVTFLAITTDGGELRSLSVVTQGTGETGGTIVTIPSSLFLKSEDGKVRIPNYIEAEDGMDELQTELEASLGFGMTDQLVVTESDVDSLLGGKPLAVRNPEQLLVDFQGVLVPQFESGDVSLDPGGLMAYLNYLGPEESEYNRLNRQQLVLERLLALGADGFKPTAPDDNVTALAELFTALGSGEASVIQLPVKEARIGGRPDGGTGQGASFTAPDNEAIDATLGSIVPFPISGFPGQRLGVKLLNGTNQPQLELKLASDVVNAGAEVKVVGNAKVLPQATSSVAISLDASPEEREQAQRLADALKAKLTDQEKLGEDVRAVVVLGQDQL</sequence>
<evidence type="ECO:0000313" key="4">
    <source>
        <dbReference type="EMBL" id="CCM62008.1"/>
    </source>
</evidence>
<protein>
    <recommendedName>
        <fullName evidence="3">LytR/CpsA/Psr regulator C-terminal domain-containing protein</fullName>
    </recommendedName>
</protein>
<feature type="region of interest" description="Disordered" evidence="1">
    <location>
        <begin position="150"/>
        <end position="169"/>
    </location>
</feature>
<evidence type="ECO:0000256" key="1">
    <source>
        <dbReference type="SAM" id="MobiDB-lite"/>
    </source>
</evidence>
<comment type="caution">
    <text evidence="4">The sequence shown here is derived from an EMBL/GenBank/DDBJ whole genome shotgun (WGS) entry which is preliminary data.</text>
</comment>
<keyword evidence="2" id="KW-0812">Transmembrane</keyword>
<name>R4YVY9_9ACTN</name>
<keyword evidence="2" id="KW-1133">Transmembrane helix</keyword>
<dbReference type="Proteomes" id="UP000018291">
    <property type="component" value="Unassembled WGS sequence"/>
</dbReference>